<dbReference type="Gramene" id="BGIOSGA036975-TA">
    <property type="protein sequence ID" value="BGIOSGA036975-PA"/>
    <property type="gene ID" value="BGIOSGA036975"/>
</dbReference>
<dbReference type="Pfam" id="PF25043">
    <property type="entry name" value="DUF7788"/>
    <property type="match status" value="1"/>
</dbReference>
<reference evidence="4 5" key="1">
    <citation type="journal article" date="2005" name="PLoS Biol.">
        <title>The genomes of Oryza sativa: a history of duplications.</title>
        <authorList>
            <person name="Yu J."/>
            <person name="Wang J."/>
            <person name="Lin W."/>
            <person name="Li S."/>
            <person name="Li H."/>
            <person name="Zhou J."/>
            <person name="Ni P."/>
            <person name="Dong W."/>
            <person name="Hu S."/>
            <person name="Zeng C."/>
            <person name="Zhang J."/>
            <person name="Zhang Y."/>
            <person name="Li R."/>
            <person name="Xu Z."/>
            <person name="Li S."/>
            <person name="Li X."/>
            <person name="Zheng H."/>
            <person name="Cong L."/>
            <person name="Lin L."/>
            <person name="Yin J."/>
            <person name="Geng J."/>
            <person name="Li G."/>
            <person name="Shi J."/>
            <person name="Liu J."/>
            <person name="Lv H."/>
            <person name="Li J."/>
            <person name="Wang J."/>
            <person name="Deng Y."/>
            <person name="Ran L."/>
            <person name="Shi X."/>
            <person name="Wang X."/>
            <person name="Wu Q."/>
            <person name="Li C."/>
            <person name="Ren X."/>
            <person name="Wang J."/>
            <person name="Wang X."/>
            <person name="Li D."/>
            <person name="Liu D."/>
            <person name="Zhang X."/>
            <person name="Ji Z."/>
            <person name="Zhao W."/>
            <person name="Sun Y."/>
            <person name="Zhang Z."/>
            <person name="Bao J."/>
            <person name="Han Y."/>
            <person name="Dong L."/>
            <person name="Ji J."/>
            <person name="Chen P."/>
            <person name="Wu S."/>
            <person name="Liu J."/>
            <person name="Xiao Y."/>
            <person name="Bu D."/>
            <person name="Tan J."/>
            <person name="Yang L."/>
            <person name="Ye C."/>
            <person name="Zhang J."/>
            <person name="Xu J."/>
            <person name="Zhou Y."/>
            <person name="Yu Y."/>
            <person name="Zhang B."/>
            <person name="Zhuang S."/>
            <person name="Wei H."/>
            <person name="Liu B."/>
            <person name="Lei M."/>
            <person name="Yu H."/>
            <person name="Li Y."/>
            <person name="Xu H."/>
            <person name="Wei S."/>
            <person name="He X."/>
            <person name="Fang L."/>
            <person name="Zhang Z."/>
            <person name="Zhang Y."/>
            <person name="Huang X."/>
            <person name="Su Z."/>
            <person name="Tong W."/>
            <person name="Li J."/>
            <person name="Tong Z."/>
            <person name="Li S."/>
            <person name="Ye J."/>
            <person name="Wang L."/>
            <person name="Fang L."/>
            <person name="Lei T."/>
            <person name="Chen C."/>
            <person name="Chen H."/>
            <person name="Xu Z."/>
            <person name="Li H."/>
            <person name="Huang H."/>
            <person name="Zhang F."/>
            <person name="Xu H."/>
            <person name="Li N."/>
            <person name="Zhao C."/>
            <person name="Li S."/>
            <person name="Dong L."/>
            <person name="Huang Y."/>
            <person name="Li L."/>
            <person name="Xi Y."/>
            <person name="Qi Q."/>
            <person name="Li W."/>
            <person name="Zhang B."/>
            <person name="Hu W."/>
            <person name="Zhang Y."/>
            <person name="Tian X."/>
            <person name="Jiao Y."/>
            <person name="Liang X."/>
            <person name="Jin J."/>
            <person name="Gao L."/>
            <person name="Zheng W."/>
            <person name="Hao B."/>
            <person name="Liu S."/>
            <person name="Wang W."/>
            <person name="Yuan L."/>
            <person name="Cao M."/>
            <person name="McDermott J."/>
            <person name="Samudrala R."/>
            <person name="Wang J."/>
            <person name="Wong G.K."/>
            <person name="Yang H."/>
        </authorList>
    </citation>
    <scope>NUCLEOTIDE SEQUENCE [LARGE SCALE GENOMIC DNA]</scope>
    <source>
        <strain evidence="5">cv. 93-11</strain>
    </source>
</reference>
<evidence type="ECO:0000256" key="1">
    <source>
        <dbReference type="SAM" id="MobiDB-lite"/>
    </source>
</evidence>
<organism evidence="4 5">
    <name type="scientific">Oryza sativa subsp. indica</name>
    <name type="common">Rice</name>
    <dbReference type="NCBI Taxonomy" id="39946"/>
    <lineage>
        <taxon>Eukaryota</taxon>
        <taxon>Viridiplantae</taxon>
        <taxon>Streptophyta</taxon>
        <taxon>Embryophyta</taxon>
        <taxon>Tracheophyta</taxon>
        <taxon>Spermatophyta</taxon>
        <taxon>Magnoliopsida</taxon>
        <taxon>Liliopsida</taxon>
        <taxon>Poales</taxon>
        <taxon>Poaceae</taxon>
        <taxon>BOP clade</taxon>
        <taxon>Oryzoideae</taxon>
        <taxon>Oryzeae</taxon>
        <taxon>Oryzinae</taxon>
        <taxon>Oryza</taxon>
        <taxon>Oryza sativa</taxon>
    </lineage>
</organism>
<evidence type="ECO:0000259" key="3">
    <source>
        <dbReference type="Pfam" id="PF25043"/>
    </source>
</evidence>
<protein>
    <submittedName>
        <fullName evidence="4">Uncharacterized protein</fullName>
    </submittedName>
</protein>
<proteinExistence type="predicted"/>
<dbReference type="InterPro" id="IPR011205">
    <property type="entry name" value="UCP015417_vWA"/>
</dbReference>
<evidence type="ECO:0000259" key="2">
    <source>
        <dbReference type="Pfam" id="PF11443"/>
    </source>
</evidence>
<accession>B8BM06</accession>
<dbReference type="OMA" id="CEGMTRR"/>
<gene>
    <name evidence="4" type="ORF">OsI_37436</name>
</gene>
<dbReference type="PANTHER" id="PTHR31373:SF27">
    <property type="entry name" value="TROVE DOMAIN-CONTAINING PROTEIN"/>
    <property type="match status" value="1"/>
</dbReference>
<dbReference type="PANTHER" id="PTHR31373">
    <property type="entry name" value="OS06G0652100 PROTEIN"/>
    <property type="match status" value="1"/>
</dbReference>
<dbReference type="EMBL" id="CM000137">
    <property type="protein sequence ID" value="EEC68848.1"/>
    <property type="molecule type" value="Genomic_DNA"/>
</dbReference>
<feature type="compositionally biased region" description="Low complexity" evidence="1">
    <location>
        <begin position="184"/>
        <end position="196"/>
    </location>
</feature>
<dbReference type="InterPro" id="IPR058580">
    <property type="entry name" value="DUF2828"/>
</dbReference>
<dbReference type="InterPro" id="IPR056690">
    <property type="entry name" value="DUF7788"/>
</dbReference>
<feature type="region of interest" description="Disordered" evidence="1">
    <location>
        <begin position="172"/>
        <end position="202"/>
    </location>
</feature>
<evidence type="ECO:0000313" key="4">
    <source>
        <dbReference type="EMBL" id="EEC68848.1"/>
    </source>
</evidence>
<dbReference type="Pfam" id="PF11443">
    <property type="entry name" value="DUF2828"/>
    <property type="match status" value="1"/>
</dbReference>
<sequence length="661" mass="73793">MSSAAGDHLILGPPVAGLPVGNASSSAEAGSTSTAGHVAGAEVVEHLQSGAFGNPCLNFFALVDRDTPPQHLRDLLAAAWEHDALTALKLVFNLRGVRDNGKGDREGFYTAALWMHQYHPRTLAGNLSAFAEFGYIKDFPELLYRIIHGADARKVAKAKSKAWGGDLARLSGRKRARDDDDDPTPAASTDAVQVQPQPQPQPDHLLADAVNLETEDVVGEAPVKGSPSKKVLKAARLAKLAMKIYHEDDNYRLLFNSITSFFVDNLRSDLEHHKSGKLSKIGLTAKWCPSPDSSFDQSTLLCEAIARGLFPRESDASYANMKEEHYIFLVRRRLRREVLVPLRKDLELPEIYMSKNQWSDLPYERVASEAMRIYEHLFKKHDEGRFTAFLKDHKDSREAAKHKAKKAAPQPPLLQDIITSLGLASHASNIKRREDAAQQWRTLVDHLRGKGSLCNCMAVCDVNKGGLVKSEGQKLLKICVGLGFLISELSSPPWTNSVHAFASNYFPLVLPVGSYREKLNFIRQMPCEERFNLKKVFEGIITRAVTSDKFFEKASVRPVELIEHEDFNPLSSRPWHEEYRRVCEEFKRVGFQDVVPQIVLWNLKGPRSAGLTATKDGVMTLSGYSDELMRLFLENNGVVEPEDEMLDAIAGDEYQKLQVID</sequence>
<feature type="domain" description="DUF2828" evidence="2">
    <location>
        <begin position="53"/>
        <end position="453"/>
    </location>
</feature>
<name>B8BM06_ORYSI</name>
<dbReference type="Proteomes" id="UP000007015">
    <property type="component" value="Chromosome 12"/>
</dbReference>
<evidence type="ECO:0000313" key="5">
    <source>
        <dbReference type="Proteomes" id="UP000007015"/>
    </source>
</evidence>
<feature type="domain" description="DUF7788" evidence="3">
    <location>
        <begin position="455"/>
        <end position="647"/>
    </location>
</feature>
<dbReference type="HOGENOM" id="CLU_011744_1_1_1"/>
<dbReference type="PIRSF" id="PIRSF015417">
    <property type="entry name" value="T31B5_30_vWA"/>
    <property type="match status" value="1"/>
</dbReference>
<dbReference type="AlphaFoldDB" id="B8BM06"/>
<keyword evidence="5" id="KW-1185">Reference proteome</keyword>